<comment type="caution">
    <text evidence="2">The sequence shown here is derived from an EMBL/GenBank/DDBJ whole genome shotgun (WGS) entry which is preliminary data.</text>
</comment>
<keyword evidence="3" id="KW-1185">Reference proteome</keyword>
<feature type="region of interest" description="Disordered" evidence="1">
    <location>
        <begin position="160"/>
        <end position="189"/>
    </location>
</feature>
<accession>A0A8J5L6K8</accession>
<organism evidence="2 3">
    <name type="scientific">Zingiber officinale</name>
    <name type="common">Ginger</name>
    <name type="synonym">Amomum zingiber</name>
    <dbReference type="NCBI Taxonomy" id="94328"/>
    <lineage>
        <taxon>Eukaryota</taxon>
        <taxon>Viridiplantae</taxon>
        <taxon>Streptophyta</taxon>
        <taxon>Embryophyta</taxon>
        <taxon>Tracheophyta</taxon>
        <taxon>Spermatophyta</taxon>
        <taxon>Magnoliopsida</taxon>
        <taxon>Liliopsida</taxon>
        <taxon>Zingiberales</taxon>
        <taxon>Zingiberaceae</taxon>
        <taxon>Zingiber</taxon>
    </lineage>
</organism>
<dbReference type="AlphaFoldDB" id="A0A8J5L6K8"/>
<gene>
    <name evidence="2" type="ORF">ZIOFF_042252</name>
</gene>
<reference evidence="2 3" key="1">
    <citation type="submission" date="2020-08" db="EMBL/GenBank/DDBJ databases">
        <title>Plant Genome Project.</title>
        <authorList>
            <person name="Zhang R.-G."/>
        </authorList>
    </citation>
    <scope>NUCLEOTIDE SEQUENCE [LARGE SCALE GENOMIC DNA]</scope>
    <source>
        <tissue evidence="2">Rhizome</tissue>
    </source>
</reference>
<sequence>MAGRASRVRPRKKSSAQHWVVRKLKKLEGMVPGCQGGVGVEELLRRTAEHIVFLELQVAVLSNKKRFAPRHCRTKWEDDRNETSRFCNGRKMEDVTRHVGREGRSGLKKGAVREYSSCGHNTRCKGSERECYSCASSLIRDVHLAHGQLSPPLRPHGIIPCGSTEAGAHSPMHHAVDSRSARGPREFSH</sequence>
<dbReference type="EMBL" id="JACMSC010000011">
    <property type="protein sequence ID" value="KAG6502360.1"/>
    <property type="molecule type" value="Genomic_DNA"/>
</dbReference>
<dbReference type="InterPro" id="IPR044549">
    <property type="entry name" value="bHLH_AtIBH1-like"/>
</dbReference>
<evidence type="ECO:0000313" key="3">
    <source>
        <dbReference type="Proteomes" id="UP000734854"/>
    </source>
</evidence>
<evidence type="ECO:0008006" key="4">
    <source>
        <dbReference type="Google" id="ProtNLM"/>
    </source>
</evidence>
<protein>
    <recommendedName>
        <fullName evidence="4">BHLH domain-containing protein</fullName>
    </recommendedName>
</protein>
<feature type="compositionally biased region" description="Basic and acidic residues" evidence="1">
    <location>
        <begin position="174"/>
        <end position="189"/>
    </location>
</feature>
<name>A0A8J5L6K8_ZINOF</name>
<evidence type="ECO:0000313" key="2">
    <source>
        <dbReference type="EMBL" id="KAG6502360.1"/>
    </source>
</evidence>
<dbReference type="Proteomes" id="UP000734854">
    <property type="component" value="Unassembled WGS sequence"/>
</dbReference>
<dbReference type="CDD" id="cd11444">
    <property type="entry name" value="bHLH_AtIBH1_like"/>
    <property type="match status" value="1"/>
</dbReference>
<evidence type="ECO:0000256" key="1">
    <source>
        <dbReference type="SAM" id="MobiDB-lite"/>
    </source>
</evidence>
<proteinExistence type="predicted"/>
<dbReference type="GO" id="GO:0006355">
    <property type="term" value="P:regulation of DNA-templated transcription"/>
    <property type="evidence" value="ECO:0007669"/>
    <property type="project" value="InterPro"/>
</dbReference>